<keyword evidence="1" id="KW-0812">Transmembrane</keyword>
<gene>
    <name evidence="3" type="ORF">DM867_10060</name>
    <name evidence="5" type="ORF">DMP03_03680</name>
    <name evidence="4" type="ORF">DP108_09805</name>
</gene>
<evidence type="ECO:0000259" key="2">
    <source>
        <dbReference type="Pfam" id="PF23996"/>
    </source>
</evidence>
<accession>A0A5N5U4E4</accession>
<accession>A0A5N5UI86</accession>
<keyword evidence="1" id="KW-0472">Membrane</keyword>
<dbReference type="AlphaFoldDB" id="A0A5N5UFR1"/>
<dbReference type="Proteomes" id="UP000326207">
    <property type="component" value="Unassembled WGS sequence"/>
</dbReference>
<evidence type="ECO:0000256" key="1">
    <source>
        <dbReference type="SAM" id="Phobius"/>
    </source>
</evidence>
<comment type="caution">
    <text evidence="4">The sequence shown here is derived from an EMBL/GenBank/DDBJ whole genome shotgun (WGS) entry which is preliminary data.</text>
</comment>
<accession>A0A5N5UFR1</accession>
<proteinExistence type="predicted"/>
<feature type="domain" description="DUF7314" evidence="2">
    <location>
        <begin position="1"/>
        <end position="85"/>
    </location>
</feature>
<dbReference type="EMBL" id="QMDY01000005">
    <property type="protein sequence ID" value="KAB7517300.1"/>
    <property type="molecule type" value="Genomic_DNA"/>
</dbReference>
<feature type="transmembrane region" description="Helical" evidence="1">
    <location>
        <begin position="9"/>
        <end position="26"/>
    </location>
</feature>
<evidence type="ECO:0000313" key="7">
    <source>
        <dbReference type="Proteomes" id="UP000326302"/>
    </source>
</evidence>
<evidence type="ECO:0000313" key="3">
    <source>
        <dbReference type="EMBL" id="KAB7513317.1"/>
    </source>
</evidence>
<dbReference type="Proteomes" id="UP000326865">
    <property type="component" value="Unassembled WGS sequence"/>
</dbReference>
<keyword evidence="1" id="KW-1133">Transmembrane helix</keyword>
<evidence type="ECO:0000313" key="5">
    <source>
        <dbReference type="EMBL" id="KAB7518467.1"/>
    </source>
</evidence>
<evidence type="ECO:0000313" key="6">
    <source>
        <dbReference type="Proteomes" id="UP000326207"/>
    </source>
</evidence>
<dbReference type="OrthoDB" id="209648at2157"/>
<dbReference type="InterPro" id="IPR055738">
    <property type="entry name" value="DUF7314"/>
</dbReference>
<dbReference type="Pfam" id="PF23996">
    <property type="entry name" value="DUF7314"/>
    <property type="match status" value="1"/>
</dbReference>
<name>A0A5N5UFR1_9EURY</name>
<protein>
    <recommendedName>
        <fullName evidence="2">DUF7314 domain-containing protein</fullName>
    </recommendedName>
</protein>
<reference evidence="6 7" key="1">
    <citation type="submission" date="2019-10" db="EMBL/GenBank/DDBJ databases">
        <title>Unraveling microbial dark matter from salterns through culturing: the case of the genus Halosegnis.</title>
        <authorList>
            <person name="Duran-Viseras A."/>
            <person name="Andrei A.-S."/>
            <person name="Vera-Gargallo B."/>
            <person name="Ghai R."/>
            <person name="Sanchez-Porro C."/>
            <person name="Ventosa A."/>
        </authorList>
    </citation>
    <scope>NUCLEOTIDE SEQUENCE [LARGE SCALE GENOMIC DNA]</scope>
    <source>
        <strain evidence="5 7">F17-44</strain>
        <strain evidence="3 8">F18-79</strain>
        <strain evidence="4 6">F19-13</strain>
    </source>
</reference>
<dbReference type="EMBL" id="QKKZ01000004">
    <property type="protein sequence ID" value="KAB7513317.1"/>
    <property type="molecule type" value="Genomic_DNA"/>
</dbReference>
<evidence type="ECO:0000313" key="4">
    <source>
        <dbReference type="EMBL" id="KAB7517300.1"/>
    </source>
</evidence>
<organism evidence="4 6">
    <name type="scientific">Halosegnis rubeus</name>
    <dbReference type="NCBI Taxonomy" id="2212850"/>
    <lineage>
        <taxon>Archaea</taxon>
        <taxon>Methanobacteriati</taxon>
        <taxon>Methanobacteriota</taxon>
        <taxon>Stenosarchaea group</taxon>
        <taxon>Halobacteria</taxon>
        <taxon>Halobacteriales</taxon>
        <taxon>Natronomonadaceae</taxon>
        <taxon>Halosegnis</taxon>
    </lineage>
</organism>
<dbReference type="EMBL" id="QJOW01000001">
    <property type="protein sequence ID" value="KAB7518467.1"/>
    <property type="molecule type" value="Genomic_DNA"/>
</dbReference>
<feature type="transmembrane region" description="Helical" evidence="1">
    <location>
        <begin position="58"/>
        <end position="77"/>
    </location>
</feature>
<evidence type="ECO:0000313" key="8">
    <source>
        <dbReference type="Proteomes" id="UP000326865"/>
    </source>
</evidence>
<keyword evidence="8" id="KW-1185">Reference proteome</keyword>
<dbReference type="RefSeq" id="WP_152119353.1">
    <property type="nucleotide sequence ID" value="NZ_QJOW01000001.1"/>
</dbReference>
<dbReference type="Proteomes" id="UP000326302">
    <property type="component" value="Unassembled WGS sequence"/>
</dbReference>
<sequence>MADEFAKGFTIFISAGLAWMTLAGWYNTPSFEGTQLLAPNPTSGLTVYTQVGLVVKEAMLWFAVLGFLTFVVVIPIARKARDAYTGTPEIPE</sequence>